<dbReference type="OrthoDB" id="1913091at2759"/>
<evidence type="ECO:0000259" key="1">
    <source>
        <dbReference type="Pfam" id="PF21864"/>
    </source>
</evidence>
<dbReference type="AlphaFoldDB" id="A0A0J8CRK3"/>
<gene>
    <name evidence="2" type="ORF">BVRB_3g050390</name>
</gene>
<protein>
    <recommendedName>
        <fullName evidence="1">MORF/ORRM1/DAG-like MORF domain-containing protein</fullName>
    </recommendedName>
</protein>
<evidence type="ECO:0000313" key="2">
    <source>
        <dbReference type="EMBL" id="KMT16410.1"/>
    </source>
</evidence>
<accession>A0A0J8CRK3</accession>
<evidence type="ECO:0000313" key="3">
    <source>
        <dbReference type="Proteomes" id="UP000035740"/>
    </source>
</evidence>
<dbReference type="EMBL" id="KQ090056">
    <property type="protein sequence ID" value="KMT16410.1"/>
    <property type="molecule type" value="Genomic_DNA"/>
</dbReference>
<reference evidence="2 3" key="1">
    <citation type="journal article" date="2014" name="Nature">
        <title>The genome of the recently domesticated crop plant sugar beet (Beta vulgaris).</title>
        <authorList>
            <person name="Dohm J.C."/>
            <person name="Minoche A.E."/>
            <person name="Holtgrawe D."/>
            <person name="Capella-Gutierrez S."/>
            <person name="Zakrzewski F."/>
            <person name="Tafer H."/>
            <person name="Rupp O."/>
            <person name="Sorensen T.R."/>
            <person name="Stracke R."/>
            <person name="Reinhardt R."/>
            <person name="Goesmann A."/>
            <person name="Kraft T."/>
            <person name="Schulz B."/>
            <person name="Stadler P.F."/>
            <person name="Schmidt T."/>
            <person name="Gabaldon T."/>
            <person name="Lehrach H."/>
            <person name="Weisshaar B."/>
            <person name="Himmelbauer H."/>
        </authorList>
    </citation>
    <scope>NUCLEOTIDE SEQUENCE [LARGE SCALE GENOMIC DNA]</scope>
    <source>
        <tissue evidence="2">Taproot</tissue>
    </source>
</reference>
<dbReference type="Pfam" id="PF21864">
    <property type="entry name" value="MORF_dom"/>
    <property type="match status" value="1"/>
</dbReference>
<dbReference type="InterPro" id="IPR054059">
    <property type="entry name" value="MORF/ORRM1/DAG-like_MORF"/>
</dbReference>
<keyword evidence="3" id="KW-1185">Reference proteome</keyword>
<sequence>MASEFKNIMNPLVVFPSGGWAVFFLKLRWELLPFMKPRQKKGNKVEIWKWCCSRTSMLISIQYHRSEEEARMKIYSVSTRHYFALSALMSDELGYKLRGI</sequence>
<name>A0A0J8CRK3_BETVV</name>
<dbReference type="Proteomes" id="UP000035740">
    <property type="component" value="Chromosome 3"/>
</dbReference>
<organism evidence="2 3">
    <name type="scientific">Beta vulgaris subsp. vulgaris</name>
    <name type="common">Beet</name>
    <dbReference type="NCBI Taxonomy" id="3555"/>
    <lineage>
        <taxon>Eukaryota</taxon>
        <taxon>Viridiplantae</taxon>
        <taxon>Streptophyta</taxon>
        <taxon>Embryophyta</taxon>
        <taxon>Tracheophyta</taxon>
        <taxon>Spermatophyta</taxon>
        <taxon>Magnoliopsida</taxon>
        <taxon>eudicotyledons</taxon>
        <taxon>Gunneridae</taxon>
        <taxon>Pentapetalae</taxon>
        <taxon>Caryophyllales</taxon>
        <taxon>Chenopodiaceae</taxon>
        <taxon>Betoideae</taxon>
        <taxon>Beta</taxon>
    </lineage>
</organism>
<dbReference type="Gramene" id="KMT16410">
    <property type="protein sequence ID" value="KMT16410"/>
    <property type="gene ID" value="BVRB_3g050390"/>
</dbReference>
<feature type="domain" description="MORF/ORRM1/DAG-like MORF" evidence="1">
    <location>
        <begin position="65"/>
        <end position="99"/>
    </location>
</feature>
<proteinExistence type="predicted"/>